<protein>
    <submittedName>
        <fullName evidence="1">Uncharacterized protein</fullName>
    </submittedName>
</protein>
<gene>
    <name evidence="1" type="ORF">SPHA_51934</name>
</gene>
<keyword evidence="2" id="KW-1185">Reference proteome</keyword>
<proteinExistence type="predicted"/>
<reference evidence="1" key="1">
    <citation type="submission" date="2021-01" db="EMBL/GenBank/DDBJ databases">
        <authorList>
            <person name="Li R."/>
            <person name="Bekaert M."/>
        </authorList>
    </citation>
    <scope>NUCLEOTIDE SEQUENCE</scope>
    <source>
        <strain evidence="1">Farmed</strain>
    </source>
</reference>
<accession>A0A812DD73</accession>
<comment type="caution">
    <text evidence="1">The sequence shown here is derived from an EMBL/GenBank/DDBJ whole genome shotgun (WGS) entry which is preliminary data.</text>
</comment>
<sequence>MIYCSFPACATLVTQLIYFYLHALFPAIHNANLFTPFWFHHHEYFSCHCLSFAMTKRELVHATLAPSSKPFLLRCERRSGPLRLGCCRCNYLDFEALAFAMRNVNCSTSPGLCRCNYFNFEALSFAMRNVNRSTSPWLCRCNYLDFEALPFAMRKAKWSTSPGICRCDYLDFEALAFAMRNVNSSTSPGLCRCNYFDFEALPFAMRNMNCSTLPWLCRCNYLDFEALPFAMRNPVFPSRSIPMGLSARITQLKLSPPPDPFRISGPEAGKLFLFNTRAITDTAAVHHPPSICHIFL</sequence>
<evidence type="ECO:0000313" key="1">
    <source>
        <dbReference type="EMBL" id="CAE1297293.1"/>
    </source>
</evidence>
<dbReference type="EMBL" id="CAHIKZ030003185">
    <property type="protein sequence ID" value="CAE1297293.1"/>
    <property type="molecule type" value="Genomic_DNA"/>
</dbReference>
<evidence type="ECO:0000313" key="2">
    <source>
        <dbReference type="Proteomes" id="UP000597762"/>
    </source>
</evidence>
<name>A0A812DD73_ACAPH</name>
<organism evidence="1 2">
    <name type="scientific">Acanthosepion pharaonis</name>
    <name type="common">Pharaoh cuttlefish</name>
    <name type="synonym">Sepia pharaonis</name>
    <dbReference type="NCBI Taxonomy" id="158019"/>
    <lineage>
        <taxon>Eukaryota</taxon>
        <taxon>Metazoa</taxon>
        <taxon>Spiralia</taxon>
        <taxon>Lophotrochozoa</taxon>
        <taxon>Mollusca</taxon>
        <taxon>Cephalopoda</taxon>
        <taxon>Coleoidea</taxon>
        <taxon>Decapodiformes</taxon>
        <taxon>Sepiida</taxon>
        <taxon>Sepiina</taxon>
        <taxon>Sepiidae</taxon>
        <taxon>Acanthosepion</taxon>
    </lineage>
</organism>
<dbReference type="Proteomes" id="UP000597762">
    <property type="component" value="Unassembled WGS sequence"/>
</dbReference>
<dbReference type="AlphaFoldDB" id="A0A812DD73"/>